<feature type="transmembrane region" description="Helical" evidence="14">
    <location>
        <begin position="124"/>
        <end position="145"/>
    </location>
</feature>
<evidence type="ECO:0000256" key="13">
    <source>
        <dbReference type="ARBA" id="ARBA00048390"/>
    </source>
</evidence>
<feature type="binding site" description="axial binding residue" evidence="14">
    <location>
        <position position="89"/>
    </location>
    <ligand>
        <name>heme</name>
        <dbReference type="ChEBI" id="CHEBI:30413"/>
    </ligand>
    <ligandPart>
        <name>Fe</name>
        <dbReference type="ChEBI" id="CHEBI:18248"/>
    </ligandPart>
</feature>
<comment type="pathway">
    <text evidence="2 14 15">Porphyrin-containing compound metabolism; protoporphyrin-IX biosynthesis; protoporphyrin-IX from protoporphyrinogen-IX: step 1/1.</text>
</comment>
<dbReference type="EMBL" id="FWZT01000012">
    <property type="protein sequence ID" value="SMF40869.1"/>
    <property type="molecule type" value="Genomic_DNA"/>
</dbReference>
<name>A0A1Y6C7G0_9BACT</name>
<evidence type="ECO:0000256" key="3">
    <source>
        <dbReference type="ARBA" id="ARBA00006501"/>
    </source>
</evidence>
<dbReference type="Proteomes" id="UP000192907">
    <property type="component" value="Unassembled WGS sequence"/>
</dbReference>
<evidence type="ECO:0000256" key="12">
    <source>
        <dbReference type="ARBA" id="ARBA00023136"/>
    </source>
</evidence>
<dbReference type="GO" id="GO:0046872">
    <property type="term" value="F:metal ion binding"/>
    <property type="evidence" value="ECO:0007669"/>
    <property type="project" value="UniProtKB-UniRule"/>
</dbReference>
<comment type="cofactor">
    <cofactor evidence="14 15">
        <name>heme b</name>
        <dbReference type="ChEBI" id="CHEBI:60344"/>
    </cofactor>
    <text evidence="14 15">Binds 1 heme b (iron(II)-protoporphyrin IX) group per subunit.</text>
</comment>
<feature type="binding site" description="axial binding residue" evidence="14">
    <location>
        <position position="12"/>
    </location>
    <ligand>
        <name>heme</name>
        <dbReference type="ChEBI" id="CHEBI:30413"/>
    </ligand>
    <ligandPart>
        <name>Fe</name>
        <dbReference type="ChEBI" id="CHEBI:18248"/>
    </ligandPart>
</feature>
<comment type="catalytic activity">
    <reaction evidence="13 14 15">
        <text>protoporphyrinogen IX + 3 A = protoporphyrin IX + 3 AH2</text>
        <dbReference type="Rhea" id="RHEA:62000"/>
        <dbReference type="ChEBI" id="CHEBI:13193"/>
        <dbReference type="ChEBI" id="CHEBI:17499"/>
        <dbReference type="ChEBI" id="CHEBI:57306"/>
        <dbReference type="ChEBI" id="CHEBI:57307"/>
    </reaction>
</comment>
<keyword evidence="10 14" id="KW-0560">Oxidoreductase</keyword>
<evidence type="ECO:0000256" key="5">
    <source>
        <dbReference type="ARBA" id="ARBA00022475"/>
    </source>
</evidence>
<dbReference type="AlphaFoldDB" id="A0A1Y6C7G0"/>
<evidence type="ECO:0000256" key="8">
    <source>
        <dbReference type="ARBA" id="ARBA00022723"/>
    </source>
</evidence>
<dbReference type="PANTHER" id="PTHR40255:SF1">
    <property type="entry name" value="PROTOPORPHYRINOGEN IX OXIDASE"/>
    <property type="match status" value="1"/>
</dbReference>
<keyword evidence="7 14" id="KW-0812">Transmembrane</keyword>
<dbReference type="EC" id="1.3.99.-" evidence="14 15"/>
<organism evidence="16 17">
    <name type="scientific">Pseudobacteriovorax antillogorgiicola</name>
    <dbReference type="NCBI Taxonomy" id="1513793"/>
    <lineage>
        <taxon>Bacteria</taxon>
        <taxon>Pseudomonadati</taxon>
        <taxon>Bdellovibrionota</taxon>
        <taxon>Oligoflexia</taxon>
        <taxon>Oligoflexales</taxon>
        <taxon>Pseudobacteriovoracaceae</taxon>
        <taxon>Pseudobacteriovorax</taxon>
    </lineage>
</organism>
<evidence type="ECO:0000256" key="1">
    <source>
        <dbReference type="ARBA" id="ARBA00004651"/>
    </source>
</evidence>
<comment type="similarity">
    <text evidence="3 14 15">Belongs to the HemJ family.</text>
</comment>
<evidence type="ECO:0000256" key="6">
    <source>
        <dbReference type="ARBA" id="ARBA00022617"/>
    </source>
</evidence>
<keyword evidence="5 14" id="KW-1003">Cell membrane</keyword>
<dbReference type="STRING" id="1513793.SAMN06296036_112109"/>
<evidence type="ECO:0000256" key="11">
    <source>
        <dbReference type="ARBA" id="ARBA00023004"/>
    </source>
</evidence>
<reference evidence="17" key="1">
    <citation type="submission" date="2017-04" db="EMBL/GenBank/DDBJ databases">
        <authorList>
            <person name="Varghese N."/>
            <person name="Submissions S."/>
        </authorList>
    </citation>
    <scope>NUCLEOTIDE SEQUENCE [LARGE SCALE GENOMIC DNA]</scope>
    <source>
        <strain evidence="17">RKEM611</strain>
    </source>
</reference>
<proteinExistence type="inferred from homology"/>
<dbReference type="GO" id="GO:0005886">
    <property type="term" value="C:plasma membrane"/>
    <property type="evidence" value="ECO:0007669"/>
    <property type="project" value="UniProtKB-SubCell"/>
</dbReference>
<comment type="subcellular location">
    <subcellularLocation>
        <location evidence="1 14">Cell membrane</location>
        <topology evidence="1 14">Multi-pass membrane protein</topology>
    </subcellularLocation>
</comment>
<dbReference type="OrthoDB" id="9800824at2"/>
<evidence type="ECO:0000256" key="14">
    <source>
        <dbReference type="HAMAP-Rule" id="MF_02239"/>
    </source>
</evidence>
<accession>A0A1Y6C7G0</accession>
<dbReference type="GO" id="GO:0006782">
    <property type="term" value="P:protoporphyrinogen IX biosynthetic process"/>
    <property type="evidence" value="ECO:0007669"/>
    <property type="project" value="UniProtKB-UniRule"/>
</dbReference>
<keyword evidence="11 14" id="KW-0408">Iron</keyword>
<dbReference type="RefSeq" id="WP_132320497.1">
    <property type="nucleotide sequence ID" value="NZ_FWZT01000012.1"/>
</dbReference>
<evidence type="ECO:0000313" key="17">
    <source>
        <dbReference type="Proteomes" id="UP000192907"/>
    </source>
</evidence>
<keyword evidence="12 14" id="KW-0472">Membrane</keyword>
<comment type="subunit">
    <text evidence="14">Homodimer.</text>
</comment>
<sequence length="146" mass="16572">MIEWYREILALHVVAIISWMAGILYLYRLLVYAAESSKDHEKVESLLQIMSRRLLKAITLPAMVVSWIAGLTMISINPGLLSMPWMHVKLTSVVLLSGFTMYAGKQVRLFNEGKPILSGKAFRFLNEAPTLLMIIIVIMVIVRPWA</sequence>
<dbReference type="PIRSF" id="PIRSF004638">
    <property type="entry name" value="UCP004638"/>
    <property type="match status" value="1"/>
</dbReference>
<evidence type="ECO:0000256" key="7">
    <source>
        <dbReference type="ARBA" id="ARBA00022692"/>
    </source>
</evidence>
<dbReference type="UniPathway" id="UPA00251">
    <property type="reaction ID" value="UER00324"/>
</dbReference>
<keyword evidence="17" id="KW-1185">Reference proteome</keyword>
<evidence type="ECO:0000256" key="2">
    <source>
        <dbReference type="ARBA" id="ARBA00005073"/>
    </source>
</evidence>
<feature type="transmembrane region" description="Helical" evidence="14">
    <location>
        <begin position="82"/>
        <end position="103"/>
    </location>
</feature>
<dbReference type="PANTHER" id="PTHR40255">
    <property type="entry name" value="UPF0093 MEMBRANE PROTEIN SLR1790"/>
    <property type="match status" value="1"/>
</dbReference>
<evidence type="ECO:0000256" key="9">
    <source>
        <dbReference type="ARBA" id="ARBA00022989"/>
    </source>
</evidence>
<dbReference type="NCBIfam" id="TIGR00701">
    <property type="entry name" value="protoporphyrinogen oxidase HemJ"/>
    <property type="match status" value="1"/>
</dbReference>
<dbReference type="InterPro" id="IPR005265">
    <property type="entry name" value="HemJ-like"/>
</dbReference>
<evidence type="ECO:0000313" key="16">
    <source>
        <dbReference type="EMBL" id="SMF40869.1"/>
    </source>
</evidence>
<keyword evidence="6 14" id="KW-0349">Heme</keyword>
<evidence type="ECO:0000256" key="15">
    <source>
        <dbReference type="PIRNR" id="PIRNR004638"/>
    </source>
</evidence>
<evidence type="ECO:0000256" key="10">
    <source>
        <dbReference type="ARBA" id="ARBA00023002"/>
    </source>
</evidence>
<dbReference type="Pfam" id="PF03653">
    <property type="entry name" value="UPF0093"/>
    <property type="match status" value="1"/>
</dbReference>
<feature type="transmembrane region" description="Helical" evidence="14">
    <location>
        <begin position="12"/>
        <end position="33"/>
    </location>
</feature>
<keyword evidence="8 14" id="KW-0479">Metal-binding</keyword>
<protein>
    <recommendedName>
        <fullName evidence="4 14">Protoporphyrinogen IX oxidase</fullName>
        <shortName evidence="14">PPO</shortName>
        <ecNumber evidence="14 15">1.3.99.-</ecNumber>
    </recommendedName>
</protein>
<keyword evidence="9 14" id="KW-1133">Transmembrane helix</keyword>
<gene>
    <name evidence="16" type="ORF">SAMN06296036_112109</name>
</gene>
<dbReference type="GO" id="GO:0070818">
    <property type="term" value="F:protoporphyrinogen oxidase activity"/>
    <property type="evidence" value="ECO:0007669"/>
    <property type="project" value="UniProtKB-UniRule"/>
</dbReference>
<comment type="function">
    <text evidence="14 15">Catalyzes the oxidation of protoporphyrinogen IX to protoporphyrin IX.</text>
</comment>
<evidence type="ECO:0000256" key="4">
    <source>
        <dbReference type="ARBA" id="ARBA00017504"/>
    </source>
</evidence>
<feature type="transmembrane region" description="Helical" evidence="14">
    <location>
        <begin position="54"/>
        <end position="76"/>
    </location>
</feature>
<dbReference type="HAMAP" id="MF_02239">
    <property type="entry name" value="HemJ"/>
    <property type="match status" value="1"/>
</dbReference>